<dbReference type="EMBL" id="BAEM01000046">
    <property type="protein sequence ID" value="GAC11696.1"/>
    <property type="molecule type" value="Genomic_DNA"/>
</dbReference>
<evidence type="ECO:0000313" key="1">
    <source>
        <dbReference type="EMBL" id="GAC11696.1"/>
    </source>
</evidence>
<organism evidence="1 2">
    <name type="scientific">Paraglaciecola chathamensis S18K6</name>
    <dbReference type="NCBI Taxonomy" id="1127672"/>
    <lineage>
        <taxon>Bacteria</taxon>
        <taxon>Pseudomonadati</taxon>
        <taxon>Pseudomonadota</taxon>
        <taxon>Gammaproteobacteria</taxon>
        <taxon>Alteromonadales</taxon>
        <taxon>Alteromonadaceae</taxon>
        <taxon>Paraglaciecola</taxon>
    </lineage>
</organism>
<dbReference type="AlphaFoldDB" id="A0AAV3V4H1"/>
<name>A0AAV3V4H1_9ALTE</name>
<reference evidence="1 2" key="1">
    <citation type="journal article" date="2017" name="Antonie Van Leeuwenhoek">
        <title>Rhizobium rhizosphaerae sp. nov., a novel species isolated from rice rhizosphere.</title>
        <authorList>
            <person name="Zhao J.J."/>
            <person name="Zhang J."/>
            <person name="Zhang R.J."/>
            <person name="Zhang C.W."/>
            <person name="Yin H.Q."/>
            <person name="Zhang X.X."/>
        </authorList>
    </citation>
    <scope>NUCLEOTIDE SEQUENCE [LARGE SCALE GENOMIC DNA]</scope>
    <source>
        <strain evidence="1 2">S18K6</strain>
    </source>
</reference>
<proteinExistence type="predicted"/>
<sequence>MCVNSTTLMPDSGNRPEFGITEFVIVSIPRFIDNARCLFQEGVLHCKKDYFLSV</sequence>
<evidence type="ECO:0000313" key="2">
    <source>
        <dbReference type="Proteomes" id="UP000006320"/>
    </source>
</evidence>
<comment type="caution">
    <text evidence="1">The sequence shown here is derived from an EMBL/GenBank/DDBJ whole genome shotgun (WGS) entry which is preliminary data.</text>
</comment>
<accession>A0AAV3V4H1</accession>
<protein>
    <submittedName>
        <fullName evidence="1">Uncharacterized protein</fullName>
    </submittedName>
</protein>
<gene>
    <name evidence="1" type="ORF">GCHA_3766</name>
</gene>
<dbReference type="Proteomes" id="UP000006320">
    <property type="component" value="Unassembled WGS sequence"/>
</dbReference>